<evidence type="ECO:0000313" key="2">
    <source>
        <dbReference type="Proteomes" id="UP001055879"/>
    </source>
</evidence>
<gene>
    <name evidence="1" type="ORF">L6452_12927</name>
</gene>
<name>A0ACB9CGS3_ARCLA</name>
<comment type="caution">
    <text evidence="1">The sequence shown here is derived from an EMBL/GenBank/DDBJ whole genome shotgun (WGS) entry which is preliminary data.</text>
</comment>
<dbReference type="EMBL" id="CM042050">
    <property type="protein sequence ID" value="KAI3733484.1"/>
    <property type="molecule type" value="Genomic_DNA"/>
</dbReference>
<protein>
    <submittedName>
        <fullName evidence="1">Uncharacterized protein</fullName>
    </submittedName>
</protein>
<proteinExistence type="predicted"/>
<reference evidence="1 2" key="2">
    <citation type="journal article" date="2022" name="Mol. Ecol. Resour.">
        <title>The genomes of chicory, endive, great burdock and yacon provide insights into Asteraceae paleo-polyploidization history and plant inulin production.</title>
        <authorList>
            <person name="Fan W."/>
            <person name="Wang S."/>
            <person name="Wang H."/>
            <person name="Wang A."/>
            <person name="Jiang F."/>
            <person name="Liu H."/>
            <person name="Zhao H."/>
            <person name="Xu D."/>
            <person name="Zhang Y."/>
        </authorList>
    </citation>
    <scope>NUCLEOTIDE SEQUENCE [LARGE SCALE GENOMIC DNA]</scope>
    <source>
        <strain evidence="2">cv. Niubang</strain>
    </source>
</reference>
<keyword evidence="2" id="KW-1185">Reference proteome</keyword>
<sequence>MEKSAHADLIFIASIVIVLLVSRSEGEARSQIIYRNCDVGIENNQSVFVQNFIRAMEMISTEMRTSHNATVTVGTGLNKNYAIAVCYSDLSSEDCILCYAEARTVLPSCFPRSGGRIYLDGCFMRLQNYSFFDEYTGPNDTIICGNTTKNSRLFEDSTSQAVSNAVSNALRSSNYFAREEVLVPAENKSVYVLAECWKTLNPSSCRACLENASASISKCLPWSEGRALNTGCFVRYSDTNFLNPLPATSSSSDRGKTIATVVSVVSSVLLFTVASMIVLYIRKRRYIQQKRKGSYDPEKLAKILTDSSLNFKYSTVEKATGNWDESNKLGQGGFGTVYKGVLSDGREIAVKRLFFNNKFRAADFYNEVNIISSVEHKNLVRLLGCSCSGPESILVYEYLPNMSLDLFIFDATKGKDLNWEKRFEIIIGTAEGLVYLHENTKIRIIHRDIKAANILLDLRLRAKIADFGLARSFQDDKSHISTVIAGTLGYMAPEYLAHGQLTEKADVYSFGVLVLEVVTGMENNRSKTTEYTESLVSTAWKHFQQGTVEEIFDPNLMMHIYPNSNFQKDAVKVVHVGLLCTQEASSLRPSMSTVLRMLAKDDEPLPAPSNPPFIDDKTMELNNITQQLLHNHNREESSSLATVSHSHFYPR</sequence>
<reference evidence="2" key="1">
    <citation type="journal article" date="2022" name="Mol. Ecol. Resour.">
        <title>The genomes of chicory, endive, great burdock and yacon provide insights into Asteraceae palaeo-polyploidization history and plant inulin production.</title>
        <authorList>
            <person name="Fan W."/>
            <person name="Wang S."/>
            <person name="Wang H."/>
            <person name="Wang A."/>
            <person name="Jiang F."/>
            <person name="Liu H."/>
            <person name="Zhao H."/>
            <person name="Xu D."/>
            <person name="Zhang Y."/>
        </authorList>
    </citation>
    <scope>NUCLEOTIDE SEQUENCE [LARGE SCALE GENOMIC DNA]</scope>
    <source>
        <strain evidence="2">cv. Niubang</strain>
    </source>
</reference>
<accession>A0ACB9CGS3</accession>
<organism evidence="1 2">
    <name type="scientific">Arctium lappa</name>
    <name type="common">Greater burdock</name>
    <name type="synonym">Lappa major</name>
    <dbReference type="NCBI Taxonomy" id="4217"/>
    <lineage>
        <taxon>Eukaryota</taxon>
        <taxon>Viridiplantae</taxon>
        <taxon>Streptophyta</taxon>
        <taxon>Embryophyta</taxon>
        <taxon>Tracheophyta</taxon>
        <taxon>Spermatophyta</taxon>
        <taxon>Magnoliopsida</taxon>
        <taxon>eudicotyledons</taxon>
        <taxon>Gunneridae</taxon>
        <taxon>Pentapetalae</taxon>
        <taxon>asterids</taxon>
        <taxon>campanulids</taxon>
        <taxon>Asterales</taxon>
        <taxon>Asteraceae</taxon>
        <taxon>Carduoideae</taxon>
        <taxon>Cardueae</taxon>
        <taxon>Arctiinae</taxon>
        <taxon>Arctium</taxon>
    </lineage>
</organism>
<dbReference type="Proteomes" id="UP001055879">
    <property type="component" value="Linkage Group LG04"/>
</dbReference>
<evidence type="ECO:0000313" key="1">
    <source>
        <dbReference type="EMBL" id="KAI3733484.1"/>
    </source>
</evidence>